<evidence type="ECO:0000256" key="4">
    <source>
        <dbReference type="ARBA" id="ARBA00012119"/>
    </source>
</evidence>
<dbReference type="Pfam" id="PF00294">
    <property type="entry name" value="PfkB"/>
    <property type="match status" value="1"/>
</dbReference>
<evidence type="ECO:0000256" key="1">
    <source>
        <dbReference type="ARBA" id="ARBA00001946"/>
    </source>
</evidence>
<feature type="non-terminal residue" evidence="12">
    <location>
        <position position="186"/>
    </location>
</feature>
<dbReference type="SUPFAM" id="SSF53613">
    <property type="entry name" value="Ribokinase-like"/>
    <property type="match status" value="1"/>
</dbReference>
<dbReference type="EnsemblProtists" id="EKX40257">
    <property type="protein sequence ID" value="EKX40257"/>
    <property type="gene ID" value="GUITHDRAFT_56891"/>
</dbReference>
<dbReference type="PANTHER" id="PTHR45769">
    <property type="entry name" value="ADENOSINE KINASE"/>
    <property type="match status" value="1"/>
</dbReference>
<dbReference type="GO" id="GO:0005829">
    <property type="term" value="C:cytosol"/>
    <property type="evidence" value="ECO:0007669"/>
    <property type="project" value="TreeGrafter"/>
</dbReference>
<evidence type="ECO:0000313" key="14">
    <source>
        <dbReference type="Proteomes" id="UP000011087"/>
    </source>
</evidence>
<evidence type="ECO:0000259" key="11">
    <source>
        <dbReference type="Pfam" id="PF00294"/>
    </source>
</evidence>
<dbReference type="GO" id="GO:0005524">
    <property type="term" value="F:ATP binding"/>
    <property type="evidence" value="ECO:0007669"/>
    <property type="project" value="UniProtKB-UniRule"/>
</dbReference>
<gene>
    <name evidence="12" type="ORF">GUITHDRAFT_56891</name>
</gene>
<dbReference type="InterPro" id="IPR001805">
    <property type="entry name" value="Adenokinase"/>
</dbReference>
<evidence type="ECO:0000256" key="6">
    <source>
        <dbReference type="ARBA" id="ARBA00022726"/>
    </source>
</evidence>
<reference evidence="14" key="2">
    <citation type="submission" date="2012-11" db="EMBL/GenBank/DDBJ databases">
        <authorList>
            <person name="Kuo A."/>
            <person name="Curtis B.A."/>
            <person name="Tanifuji G."/>
            <person name="Burki F."/>
            <person name="Gruber A."/>
            <person name="Irimia M."/>
            <person name="Maruyama S."/>
            <person name="Arias M.C."/>
            <person name="Ball S.G."/>
            <person name="Gile G.H."/>
            <person name="Hirakawa Y."/>
            <person name="Hopkins J.F."/>
            <person name="Rensing S.A."/>
            <person name="Schmutz J."/>
            <person name="Symeonidi A."/>
            <person name="Elias M."/>
            <person name="Eveleigh R.J."/>
            <person name="Herman E.K."/>
            <person name="Klute M.J."/>
            <person name="Nakayama T."/>
            <person name="Obornik M."/>
            <person name="Reyes-Prieto A."/>
            <person name="Armbrust E.V."/>
            <person name="Aves S.J."/>
            <person name="Beiko R.G."/>
            <person name="Coutinho P."/>
            <person name="Dacks J.B."/>
            <person name="Durnford D.G."/>
            <person name="Fast N.M."/>
            <person name="Green B.R."/>
            <person name="Grisdale C."/>
            <person name="Hempe F."/>
            <person name="Henrissat B."/>
            <person name="Hoppner M.P."/>
            <person name="Ishida K.-I."/>
            <person name="Kim E."/>
            <person name="Koreny L."/>
            <person name="Kroth P.G."/>
            <person name="Liu Y."/>
            <person name="Malik S.-B."/>
            <person name="Maier U.G."/>
            <person name="McRose D."/>
            <person name="Mock T."/>
            <person name="Neilson J.A."/>
            <person name="Onodera N.T."/>
            <person name="Poole A.M."/>
            <person name="Pritham E.J."/>
            <person name="Richards T.A."/>
            <person name="Rocap G."/>
            <person name="Roy S.W."/>
            <person name="Sarai C."/>
            <person name="Schaack S."/>
            <person name="Shirato S."/>
            <person name="Slamovits C.H."/>
            <person name="Spencer D.F."/>
            <person name="Suzuki S."/>
            <person name="Worden A.Z."/>
            <person name="Zauner S."/>
            <person name="Barry K."/>
            <person name="Bell C."/>
            <person name="Bharti A.K."/>
            <person name="Crow J.A."/>
            <person name="Grimwood J."/>
            <person name="Kramer R."/>
            <person name="Lindquist E."/>
            <person name="Lucas S."/>
            <person name="Salamov A."/>
            <person name="McFadden G.I."/>
            <person name="Lane C.E."/>
            <person name="Keeling P.J."/>
            <person name="Gray M.W."/>
            <person name="Grigoriev I.V."/>
            <person name="Archibald J.M."/>
        </authorList>
    </citation>
    <scope>NUCLEOTIDE SEQUENCE</scope>
    <source>
        <strain evidence="14">CCMP2712</strain>
    </source>
</reference>
<dbReference type="RefSeq" id="XP_005827237.1">
    <property type="nucleotide sequence ID" value="XM_005827180.1"/>
</dbReference>
<reference evidence="13" key="3">
    <citation type="submission" date="2015-06" db="UniProtKB">
        <authorList>
            <consortium name="EnsemblProtists"/>
        </authorList>
    </citation>
    <scope>IDENTIFICATION</scope>
</reference>
<reference evidence="12 14" key="1">
    <citation type="journal article" date="2012" name="Nature">
        <title>Algal genomes reveal evolutionary mosaicism and the fate of nucleomorphs.</title>
        <authorList>
            <consortium name="DOE Joint Genome Institute"/>
            <person name="Curtis B.A."/>
            <person name="Tanifuji G."/>
            <person name="Burki F."/>
            <person name="Gruber A."/>
            <person name="Irimia M."/>
            <person name="Maruyama S."/>
            <person name="Arias M.C."/>
            <person name="Ball S.G."/>
            <person name="Gile G.H."/>
            <person name="Hirakawa Y."/>
            <person name="Hopkins J.F."/>
            <person name="Kuo A."/>
            <person name="Rensing S.A."/>
            <person name="Schmutz J."/>
            <person name="Symeonidi A."/>
            <person name="Elias M."/>
            <person name="Eveleigh R.J."/>
            <person name="Herman E.K."/>
            <person name="Klute M.J."/>
            <person name="Nakayama T."/>
            <person name="Obornik M."/>
            <person name="Reyes-Prieto A."/>
            <person name="Armbrust E.V."/>
            <person name="Aves S.J."/>
            <person name="Beiko R.G."/>
            <person name="Coutinho P."/>
            <person name="Dacks J.B."/>
            <person name="Durnford D.G."/>
            <person name="Fast N.M."/>
            <person name="Green B.R."/>
            <person name="Grisdale C.J."/>
            <person name="Hempel F."/>
            <person name="Henrissat B."/>
            <person name="Hoppner M.P."/>
            <person name="Ishida K."/>
            <person name="Kim E."/>
            <person name="Koreny L."/>
            <person name="Kroth P.G."/>
            <person name="Liu Y."/>
            <person name="Malik S.B."/>
            <person name="Maier U.G."/>
            <person name="McRose D."/>
            <person name="Mock T."/>
            <person name="Neilson J.A."/>
            <person name="Onodera N.T."/>
            <person name="Poole A.M."/>
            <person name="Pritham E.J."/>
            <person name="Richards T.A."/>
            <person name="Rocap G."/>
            <person name="Roy S.W."/>
            <person name="Sarai C."/>
            <person name="Schaack S."/>
            <person name="Shirato S."/>
            <person name="Slamovits C.H."/>
            <person name="Spencer D.F."/>
            <person name="Suzuki S."/>
            <person name="Worden A.Z."/>
            <person name="Zauner S."/>
            <person name="Barry K."/>
            <person name="Bell C."/>
            <person name="Bharti A.K."/>
            <person name="Crow J.A."/>
            <person name="Grimwood J."/>
            <person name="Kramer R."/>
            <person name="Lindquist E."/>
            <person name="Lucas S."/>
            <person name="Salamov A."/>
            <person name="McFadden G.I."/>
            <person name="Lane C.E."/>
            <person name="Keeling P.J."/>
            <person name="Gray M.W."/>
            <person name="Grigoriev I.V."/>
            <person name="Archibald J.M."/>
        </authorList>
    </citation>
    <scope>NUCLEOTIDE SEQUENCE</scope>
    <source>
        <strain evidence="12 14">CCMP2712</strain>
    </source>
</reference>
<feature type="domain" description="Carbohydrate kinase PfkB" evidence="11">
    <location>
        <begin position="1"/>
        <end position="174"/>
    </location>
</feature>
<dbReference type="GeneID" id="17296959"/>
<dbReference type="STRING" id="905079.L1IVX9"/>
<evidence type="ECO:0000313" key="12">
    <source>
        <dbReference type="EMBL" id="EKX40257.1"/>
    </source>
</evidence>
<comment type="function">
    <text evidence="10">ATP dependent phosphorylation of adenosine and other related nucleoside analogs to monophosphate derivatives.</text>
</comment>
<dbReference type="GO" id="GO:0006144">
    <property type="term" value="P:purine nucleobase metabolic process"/>
    <property type="evidence" value="ECO:0007669"/>
    <property type="project" value="TreeGrafter"/>
</dbReference>
<accession>L1IVX9</accession>
<keyword evidence="8 10" id="KW-0418">Kinase</keyword>
<dbReference type="KEGG" id="gtt:GUITHDRAFT_56891"/>
<dbReference type="GO" id="GO:0004001">
    <property type="term" value="F:adenosine kinase activity"/>
    <property type="evidence" value="ECO:0007669"/>
    <property type="project" value="UniProtKB-UniRule"/>
</dbReference>
<dbReference type="GO" id="GO:0005634">
    <property type="term" value="C:nucleus"/>
    <property type="evidence" value="ECO:0007669"/>
    <property type="project" value="TreeGrafter"/>
</dbReference>
<keyword evidence="14" id="KW-1185">Reference proteome</keyword>
<keyword evidence="5 10" id="KW-0808">Transferase</keyword>
<evidence type="ECO:0000256" key="5">
    <source>
        <dbReference type="ARBA" id="ARBA00022679"/>
    </source>
</evidence>
<comment type="pathway">
    <text evidence="2 10">Purine metabolism; AMP biosynthesis via salvage pathway; AMP from adenosine: step 1/1.</text>
</comment>
<feature type="non-terminal residue" evidence="12">
    <location>
        <position position="1"/>
    </location>
</feature>
<keyword evidence="9 10" id="KW-0067">ATP-binding</keyword>
<evidence type="ECO:0000313" key="13">
    <source>
        <dbReference type="EnsemblProtists" id="EKX40257"/>
    </source>
</evidence>
<dbReference type="HOGENOM" id="CLU_1458100_0_0_1"/>
<keyword evidence="6 10" id="KW-0660">Purine salvage</keyword>
<evidence type="ECO:0000256" key="2">
    <source>
        <dbReference type="ARBA" id="ARBA00004801"/>
    </source>
</evidence>
<evidence type="ECO:0000256" key="10">
    <source>
        <dbReference type="RuleBase" id="RU368116"/>
    </source>
</evidence>
<dbReference type="Gene3D" id="3.40.1190.20">
    <property type="match status" value="1"/>
</dbReference>
<dbReference type="UniPathway" id="UPA00588">
    <property type="reaction ID" value="UER00659"/>
</dbReference>
<protein>
    <recommendedName>
        <fullName evidence="4 10">Adenosine kinase</fullName>
        <shortName evidence="10">AK</shortName>
        <ecNumber evidence="4 10">2.7.1.20</ecNumber>
    </recommendedName>
    <alternativeName>
        <fullName evidence="10">Adenosine 5'-phosphotransferase</fullName>
    </alternativeName>
</protein>
<evidence type="ECO:0000256" key="8">
    <source>
        <dbReference type="ARBA" id="ARBA00022777"/>
    </source>
</evidence>
<keyword evidence="10" id="KW-0460">Magnesium</keyword>
<evidence type="ECO:0000256" key="9">
    <source>
        <dbReference type="ARBA" id="ARBA00022840"/>
    </source>
</evidence>
<sequence length="186" mass="19978">ICVIGDAFVDILACPLDRMPSWGSDVDCPSISQHPGGSALNVAIHLGELLRGTPHTCSFYGLVGDDEFGRFLRSKLADSNVEDRTQSSGDSEASTGVCIVLSGSNDRGFVTHVGATSKLGVGHLQEILEVDCRRKRLHVHVSGFYSCPSLQQQLPAFLDKLREEASSNSCKLTISLDTNGDASDLW</sequence>
<organism evidence="12">
    <name type="scientific">Guillardia theta (strain CCMP2712)</name>
    <name type="common">Cryptophyte</name>
    <dbReference type="NCBI Taxonomy" id="905079"/>
    <lineage>
        <taxon>Eukaryota</taxon>
        <taxon>Cryptophyceae</taxon>
        <taxon>Pyrenomonadales</taxon>
        <taxon>Geminigeraceae</taxon>
        <taxon>Guillardia</taxon>
    </lineage>
</organism>
<evidence type="ECO:0000256" key="3">
    <source>
        <dbReference type="ARBA" id="ARBA00010688"/>
    </source>
</evidence>
<dbReference type="OMA" id="PTETIKM"/>
<dbReference type="EMBL" id="JH993033">
    <property type="protein sequence ID" value="EKX40257.1"/>
    <property type="molecule type" value="Genomic_DNA"/>
</dbReference>
<comment type="catalytic activity">
    <reaction evidence="10">
        <text>adenosine + ATP = AMP + ADP + H(+)</text>
        <dbReference type="Rhea" id="RHEA:20824"/>
        <dbReference type="ChEBI" id="CHEBI:15378"/>
        <dbReference type="ChEBI" id="CHEBI:16335"/>
        <dbReference type="ChEBI" id="CHEBI:30616"/>
        <dbReference type="ChEBI" id="CHEBI:456215"/>
        <dbReference type="ChEBI" id="CHEBI:456216"/>
        <dbReference type="EC" id="2.7.1.20"/>
    </reaction>
</comment>
<dbReference type="InterPro" id="IPR029056">
    <property type="entry name" value="Ribokinase-like"/>
</dbReference>
<dbReference type="PANTHER" id="PTHR45769:SF3">
    <property type="entry name" value="ADENOSINE KINASE"/>
    <property type="match status" value="1"/>
</dbReference>
<dbReference type="Proteomes" id="UP000011087">
    <property type="component" value="Unassembled WGS sequence"/>
</dbReference>
<name>L1IVX9_GUITC</name>
<dbReference type="eggNOG" id="ENOG502SSZV">
    <property type="taxonomic scope" value="Eukaryota"/>
</dbReference>
<comment type="cofactor">
    <cofactor evidence="1 10">
        <name>Mg(2+)</name>
        <dbReference type="ChEBI" id="CHEBI:18420"/>
    </cofactor>
</comment>
<comment type="similarity">
    <text evidence="3 10">Belongs to the carbohydrate kinase PfkB family.</text>
</comment>
<dbReference type="GO" id="GO:0006166">
    <property type="term" value="P:purine ribonucleoside salvage"/>
    <property type="evidence" value="ECO:0007669"/>
    <property type="project" value="UniProtKB-KW"/>
</dbReference>
<dbReference type="GO" id="GO:0044209">
    <property type="term" value="P:AMP salvage"/>
    <property type="evidence" value="ECO:0007669"/>
    <property type="project" value="UniProtKB-UniRule"/>
</dbReference>
<dbReference type="InterPro" id="IPR011611">
    <property type="entry name" value="PfkB_dom"/>
</dbReference>
<dbReference type="OrthoDB" id="204058at2759"/>
<dbReference type="AlphaFoldDB" id="L1IVX9"/>
<evidence type="ECO:0000256" key="7">
    <source>
        <dbReference type="ARBA" id="ARBA00022741"/>
    </source>
</evidence>
<keyword evidence="7 10" id="KW-0547">Nucleotide-binding</keyword>
<dbReference type="EC" id="2.7.1.20" evidence="4 10"/>
<dbReference type="PaxDb" id="55529-EKX40257"/>
<proteinExistence type="inferred from homology"/>